<dbReference type="eggNOG" id="KOG0842">
    <property type="taxonomic scope" value="Eukaryota"/>
</dbReference>
<accession>G0PDB5</accession>
<gene>
    <name evidence="1" type="ORF">CAEBREN_10831</name>
</gene>
<dbReference type="InterPro" id="IPR017850">
    <property type="entry name" value="Alkaline_phosphatase_core_sf"/>
</dbReference>
<organism evidence="2">
    <name type="scientific">Caenorhabditis brenneri</name>
    <name type="common">Nematode worm</name>
    <dbReference type="NCBI Taxonomy" id="135651"/>
    <lineage>
        <taxon>Eukaryota</taxon>
        <taxon>Metazoa</taxon>
        <taxon>Ecdysozoa</taxon>
        <taxon>Nematoda</taxon>
        <taxon>Chromadorea</taxon>
        <taxon>Rhabditida</taxon>
        <taxon>Rhabditina</taxon>
        <taxon>Rhabditomorpha</taxon>
        <taxon>Rhabditoidea</taxon>
        <taxon>Rhabditidae</taxon>
        <taxon>Peloderinae</taxon>
        <taxon>Caenorhabditis</taxon>
    </lineage>
</organism>
<keyword evidence="2" id="KW-1185">Reference proteome</keyword>
<dbReference type="Gene3D" id="3.40.720.10">
    <property type="entry name" value="Alkaline Phosphatase, subunit A"/>
    <property type="match status" value="1"/>
</dbReference>
<dbReference type="GO" id="GO:0005615">
    <property type="term" value="C:extracellular space"/>
    <property type="evidence" value="ECO:0007669"/>
    <property type="project" value="TreeGrafter"/>
</dbReference>
<reference evidence="2" key="1">
    <citation type="submission" date="2011-07" db="EMBL/GenBank/DDBJ databases">
        <authorList>
            <consortium name="Caenorhabditis brenneri Sequencing and Analysis Consortium"/>
            <person name="Wilson R.K."/>
        </authorList>
    </citation>
    <scope>NUCLEOTIDE SEQUENCE [LARGE SCALE GENOMIC DNA]</scope>
    <source>
        <strain evidence="2">PB2801</strain>
    </source>
</reference>
<dbReference type="Proteomes" id="UP000008068">
    <property type="component" value="Unassembled WGS sequence"/>
</dbReference>
<dbReference type="STRING" id="135651.G0PDB5"/>
<protein>
    <recommendedName>
        <fullName evidence="3">Sulfatase N-terminal domain-containing protein</fullName>
    </recommendedName>
</protein>
<dbReference type="Pfam" id="PF02995">
    <property type="entry name" value="DUF229"/>
    <property type="match status" value="1"/>
</dbReference>
<dbReference type="OMA" id="HTNHTFF"/>
<dbReference type="PANTHER" id="PTHR10974">
    <property type="entry name" value="FI08016P-RELATED"/>
    <property type="match status" value="1"/>
</dbReference>
<dbReference type="PANTHER" id="PTHR10974:SF5">
    <property type="entry name" value="SULFATASE DOMAIN-CONTAINING PROTEIN"/>
    <property type="match status" value="1"/>
</dbReference>
<dbReference type="CDD" id="cd16021">
    <property type="entry name" value="ALP_like"/>
    <property type="match status" value="1"/>
</dbReference>
<dbReference type="OrthoDB" id="413313at2759"/>
<evidence type="ECO:0000313" key="2">
    <source>
        <dbReference type="Proteomes" id="UP000008068"/>
    </source>
</evidence>
<proteinExistence type="predicted"/>
<evidence type="ECO:0000313" key="1">
    <source>
        <dbReference type="EMBL" id="EGT51667.1"/>
    </source>
</evidence>
<dbReference type="AlphaFoldDB" id="G0PDB5"/>
<name>G0PDB5_CAEBE</name>
<dbReference type="FunCoup" id="G0PDB5">
    <property type="interactions" value="2"/>
</dbReference>
<dbReference type="EMBL" id="GL380271">
    <property type="protein sequence ID" value="EGT51667.1"/>
    <property type="molecule type" value="Genomic_DNA"/>
</dbReference>
<dbReference type="HOGENOM" id="CLU_018076_1_0_1"/>
<dbReference type="SUPFAM" id="SSF53649">
    <property type="entry name" value="Alkaline phosphatase-like"/>
    <property type="match status" value="1"/>
</dbReference>
<evidence type="ECO:0008006" key="3">
    <source>
        <dbReference type="Google" id="ProtNLM"/>
    </source>
</evidence>
<dbReference type="InParanoid" id="G0PDB5"/>
<sequence>MEGNGAKQQVAIGKWMKPGKVSCEFLEAVCWENGTEVYGWIHTQVIPKPRPNVTSSSKKKPNVYVFSIDSMGTGMAKRSLPKFLEYFRKEYNGVEFPFVNKVGENTKPNAIPLYFGKSIEKARKVTWEELKADWNFTEYCETYLDNYTSIFNDFEREGFMTLSLEDWMPTMVDAWPTCKGFQFAPSHHTFRPFASTIEAYGAHITKEHLKGKFCREKHHAVLEYLEQSFEPYKDRPVLAWTWLINIAHNHVDGVARIDQLLVDYFQKNKENFENSFVIFASDHGFRFGGHLGSELGRFERDNPYLNIAIPKRFRDKKFGILDTLKANSLKLQTHFDTRATLLDILKYQPAAKFIDRDPISIPNEKGNSLIRRQPTFPRTCATLPIPRQYCICQVEKFQILKFVEFRIKKANFEFCSDTLKFHLGQKLLDHVHDLLSKSNYTSICREYKLLEVTLLEFGYTKTWNTYNIEVKTASSSPAHFQTMMTYDGNKDSANFEKVVRLDSYGRTPDCTAPIRHDPLCYCKVQPKS</sequence>
<dbReference type="InterPro" id="IPR004245">
    <property type="entry name" value="DUF229"/>
</dbReference>